<feature type="transmembrane region" description="Helical" evidence="1">
    <location>
        <begin position="147"/>
        <end position="166"/>
    </location>
</feature>
<evidence type="ECO:0000256" key="1">
    <source>
        <dbReference type="SAM" id="Phobius"/>
    </source>
</evidence>
<dbReference type="KEGG" id="kim:G3T16_14995"/>
<feature type="chain" id="PRO_5025603654" description="PEP-CTERM sorting domain-containing protein" evidence="2">
    <location>
        <begin position="24"/>
        <end position="172"/>
    </location>
</feature>
<keyword evidence="1" id="KW-0812">Transmembrane</keyword>
<accession>A0A6C0U6E7</accession>
<keyword evidence="4" id="KW-1185">Reference proteome</keyword>
<organism evidence="3 4">
    <name type="scientific">Kineobactrum salinum</name>
    <dbReference type="NCBI Taxonomy" id="2708301"/>
    <lineage>
        <taxon>Bacteria</taxon>
        <taxon>Pseudomonadati</taxon>
        <taxon>Pseudomonadota</taxon>
        <taxon>Gammaproteobacteria</taxon>
        <taxon>Cellvibrionales</taxon>
        <taxon>Halieaceae</taxon>
        <taxon>Kineobactrum</taxon>
    </lineage>
</organism>
<keyword evidence="1" id="KW-0472">Membrane</keyword>
<sequence>MKMHKIAAVAVLLWFMVAQTARAGLILPNGQEWELRGRLGGWLEQSNQAALDVGWTWAVEAEWLATGLDGQLLTDPAWSALMGDLDGQDLQAAGWFADPLVLNGQIGRIVISNSGDSTSTTSGTLCCSLGLNAEALSYRVSYRAAQIAEPATILLSALGLLTLGWFRRLVPR</sequence>
<dbReference type="RefSeq" id="WP_163495941.1">
    <property type="nucleotide sequence ID" value="NZ_CP048711.1"/>
</dbReference>
<evidence type="ECO:0000313" key="4">
    <source>
        <dbReference type="Proteomes" id="UP000477680"/>
    </source>
</evidence>
<evidence type="ECO:0008006" key="5">
    <source>
        <dbReference type="Google" id="ProtNLM"/>
    </source>
</evidence>
<evidence type="ECO:0000313" key="3">
    <source>
        <dbReference type="EMBL" id="QIB66507.1"/>
    </source>
</evidence>
<dbReference type="Proteomes" id="UP000477680">
    <property type="component" value="Chromosome"/>
</dbReference>
<feature type="signal peptide" evidence="2">
    <location>
        <begin position="1"/>
        <end position="23"/>
    </location>
</feature>
<evidence type="ECO:0000256" key="2">
    <source>
        <dbReference type="SAM" id="SignalP"/>
    </source>
</evidence>
<name>A0A6C0U6E7_9GAMM</name>
<proteinExistence type="predicted"/>
<gene>
    <name evidence="3" type="ORF">G3T16_14995</name>
</gene>
<keyword evidence="1" id="KW-1133">Transmembrane helix</keyword>
<dbReference type="AlphaFoldDB" id="A0A6C0U6E7"/>
<protein>
    <recommendedName>
        <fullName evidence="5">PEP-CTERM sorting domain-containing protein</fullName>
    </recommendedName>
</protein>
<keyword evidence="2" id="KW-0732">Signal</keyword>
<dbReference type="EMBL" id="CP048711">
    <property type="protein sequence ID" value="QIB66507.1"/>
    <property type="molecule type" value="Genomic_DNA"/>
</dbReference>
<reference evidence="3 4" key="1">
    <citation type="submission" date="2020-02" db="EMBL/GenBank/DDBJ databases">
        <title>Genome sequencing for Kineobactrum sp. M2.</title>
        <authorList>
            <person name="Park S.-J."/>
        </authorList>
    </citation>
    <scope>NUCLEOTIDE SEQUENCE [LARGE SCALE GENOMIC DNA]</scope>
    <source>
        <strain evidence="3 4">M2</strain>
    </source>
</reference>